<protein>
    <submittedName>
        <fullName evidence="2">Uncharacterized protein</fullName>
    </submittedName>
</protein>
<sequence length="302" mass="34366">MSVSVWVMCAAVSVSRGASPFGEGHVAEITFEHGKRRRTFRTKRPTAADDIRGPRKYRIEGRAFLFPTTRGESSPHRRNVLIECRRGESARQKRGRIFSEARICRLCWRDVAGSALFRAAPHSPSQSTPEPRFPAFRSRAANRFLTAENFLRDQALAAGIRWPPRAAKRVTAGVWKNGATPLVGGRCAKECREARAPYRYDFVFRAPPRFHIPHRILIGKLVSMFATMSVTKLRCADRPAHVGVKRRRQIRYPSSRSAEQAPFQNRQEKPTFCNQKRFSRPRQTRGIISLPKVWGSVRDAAQ</sequence>
<evidence type="ECO:0000313" key="3">
    <source>
        <dbReference type="Proteomes" id="UP000007350"/>
    </source>
</evidence>
<evidence type="ECO:0000313" key="2">
    <source>
        <dbReference type="EMBL" id="EKF29720.1"/>
    </source>
</evidence>
<keyword evidence="3" id="KW-1185">Reference proteome</keyword>
<feature type="region of interest" description="Disordered" evidence="1">
    <location>
        <begin position="251"/>
        <end position="270"/>
    </location>
</feature>
<evidence type="ECO:0000256" key="1">
    <source>
        <dbReference type="SAM" id="MobiDB-lite"/>
    </source>
</evidence>
<name>K2MRN8_TRYCR</name>
<proteinExistence type="predicted"/>
<dbReference type="OrthoDB" id="10657398at2759"/>
<feature type="compositionally biased region" description="Polar residues" evidence="1">
    <location>
        <begin position="252"/>
        <end position="265"/>
    </location>
</feature>
<dbReference type="EMBL" id="AHKC01012727">
    <property type="protein sequence ID" value="EKF29720.1"/>
    <property type="molecule type" value="Genomic_DNA"/>
</dbReference>
<dbReference type="AlphaFoldDB" id="K2MRN8"/>
<dbReference type="Proteomes" id="UP000007350">
    <property type="component" value="Unassembled WGS sequence"/>
</dbReference>
<organism evidence="2 3">
    <name type="scientific">Trypanosoma cruzi marinkellei</name>
    <dbReference type="NCBI Taxonomy" id="85056"/>
    <lineage>
        <taxon>Eukaryota</taxon>
        <taxon>Discoba</taxon>
        <taxon>Euglenozoa</taxon>
        <taxon>Kinetoplastea</taxon>
        <taxon>Metakinetoplastina</taxon>
        <taxon>Trypanosomatida</taxon>
        <taxon>Trypanosomatidae</taxon>
        <taxon>Trypanosoma</taxon>
        <taxon>Schizotrypanum</taxon>
    </lineage>
</organism>
<gene>
    <name evidence="2" type="ORF">MOQ_006480</name>
</gene>
<reference evidence="2 3" key="1">
    <citation type="journal article" date="2012" name="BMC Genomics">
        <title>Comparative genomic analysis of human infective Trypanosoma cruzi lineages with the bat-restricted subspecies T. cruzi marinkellei.</title>
        <authorList>
            <person name="Franzen O."/>
            <person name="Talavera-Lopez C."/>
            <person name="Ochaya S."/>
            <person name="Butler C.E."/>
            <person name="Messenger L.A."/>
            <person name="Lewis M.D."/>
            <person name="Llewellyn M.S."/>
            <person name="Marinkelle C.J."/>
            <person name="Tyler K.M."/>
            <person name="Miles M.A."/>
            <person name="Andersson B."/>
        </authorList>
    </citation>
    <scope>NUCLEOTIDE SEQUENCE [LARGE SCALE GENOMIC DNA]</scope>
    <source>
        <strain evidence="2 3">B7</strain>
    </source>
</reference>
<accession>K2MRN8</accession>
<comment type="caution">
    <text evidence="2">The sequence shown here is derived from an EMBL/GenBank/DDBJ whole genome shotgun (WGS) entry which is preliminary data.</text>
</comment>